<dbReference type="GO" id="GO:0016757">
    <property type="term" value="F:glycosyltransferase activity"/>
    <property type="evidence" value="ECO:0007669"/>
    <property type="project" value="UniProtKB-KW"/>
</dbReference>
<gene>
    <name evidence="7" type="ORF">QBC36DRAFT_295667</name>
</gene>
<comment type="subcellular location">
    <subcellularLocation>
        <location evidence="1">Membrane</location>
        <topology evidence="1">Multi-pass membrane protein</topology>
    </subcellularLocation>
</comment>
<evidence type="ECO:0000256" key="5">
    <source>
        <dbReference type="ARBA" id="ARBA00022989"/>
    </source>
</evidence>
<dbReference type="Gene3D" id="3.90.550.10">
    <property type="entry name" value="Spore Coat Polysaccharide Biosynthesis Protein SpsA, Chain A"/>
    <property type="match status" value="1"/>
</dbReference>
<comment type="caution">
    <text evidence="7">The sequence shown here is derived from an EMBL/GenBank/DDBJ whole genome shotgun (WGS) entry which is preliminary data.</text>
</comment>
<evidence type="ECO:0000313" key="7">
    <source>
        <dbReference type="EMBL" id="KAK4171100.1"/>
    </source>
</evidence>
<evidence type="ECO:0000256" key="1">
    <source>
        <dbReference type="ARBA" id="ARBA00004141"/>
    </source>
</evidence>
<proteinExistence type="predicted"/>
<dbReference type="PANTHER" id="PTHR43867">
    <property type="entry name" value="CELLULOSE SYNTHASE CATALYTIC SUBUNIT A [UDP-FORMING]"/>
    <property type="match status" value="1"/>
</dbReference>
<accession>A0AAN7A2N0</accession>
<dbReference type="PANTHER" id="PTHR43867:SF2">
    <property type="entry name" value="CELLULOSE SYNTHASE CATALYTIC SUBUNIT A [UDP-FORMING]"/>
    <property type="match status" value="1"/>
</dbReference>
<keyword evidence="2" id="KW-0328">Glycosyltransferase</keyword>
<dbReference type="EMBL" id="MU866641">
    <property type="protein sequence ID" value="KAK4171100.1"/>
    <property type="molecule type" value="Genomic_DNA"/>
</dbReference>
<dbReference type="InterPro" id="IPR050321">
    <property type="entry name" value="Glycosyltr_2/OpgH_subfam"/>
</dbReference>
<protein>
    <submittedName>
        <fullName evidence="7">Uncharacterized protein</fullName>
    </submittedName>
</protein>
<evidence type="ECO:0000256" key="4">
    <source>
        <dbReference type="ARBA" id="ARBA00022692"/>
    </source>
</evidence>
<dbReference type="Proteomes" id="UP001302321">
    <property type="component" value="Unassembled WGS sequence"/>
</dbReference>
<evidence type="ECO:0000313" key="8">
    <source>
        <dbReference type="Proteomes" id="UP001302321"/>
    </source>
</evidence>
<keyword evidence="6" id="KW-0472">Membrane</keyword>
<reference evidence="7" key="2">
    <citation type="submission" date="2023-05" db="EMBL/GenBank/DDBJ databases">
        <authorList>
            <consortium name="Lawrence Berkeley National Laboratory"/>
            <person name="Steindorff A."/>
            <person name="Hensen N."/>
            <person name="Bonometti L."/>
            <person name="Westerberg I."/>
            <person name="Brannstrom I.O."/>
            <person name="Guillou S."/>
            <person name="Cros-Aarteil S."/>
            <person name="Calhoun S."/>
            <person name="Haridas S."/>
            <person name="Kuo A."/>
            <person name="Mondo S."/>
            <person name="Pangilinan J."/>
            <person name="Riley R."/>
            <person name="Labutti K."/>
            <person name="Andreopoulos B."/>
            <person name="Lipzen A."/>
            <person name="Chen C."/>
            <person name="Yanf M."/>
            <person name="Daum C."/>
            <person name="Ng V."/>
            <person name="Clum A."/>
            <person name="Ohm R."/>
            <person name="Martin F."/>
            <person name="Silar P."/>
            <person name="Natvig D."/>
            <person name="Lalanne C."/>
            <person name="Gautier V."/>
            <person name="Ament-Velasquez S.L."/>
            <person name="Kruys A."/>
            <person name="Hutchinson M.I."/>
            <person name="Powell A.J."/>
            <person name="Barry K."/>
            <person name="Miller A.N."/>
            <person name="Grigoriev I.V."/>
            <person name="Debuchy R."/>
            <person name="Gladieux P."/>
            <person name="Thoren M.H."/>
            <person name="Johannesson H."/>
        </authorList>
    </citation>
    <scope>NUCLEOTIDE SEQUENCE</scope>
    <source>
        <strain evidence="7">CBS 892.96</strain>
    </source>
</reference>
<dbReference type="GO" id="GO:0016020">
    <property type="term" value="C:membrane"/>
    <property type="evidence" value="ECO:0007669"/>
    <property type="project" value="UniProtKB-SubCell"/>
</dbReference>
<dbReference type="AlphaFoldDB" id="A0AAN7A2N0"/>
<keyword evidence="5" id="KW-1133">Transmembrane helix</keyword>
<reference evidence="7" key="1">
    <citation type="journal article" date="2023" name="Mol. Phylogenet. Evol.">
        <title>Genome-scale phylogeny and comparative genomics of the fungal order Sordariales.</title>
        <authorList>
            <person name="Hensen N."/>
            <person name="Bonometti L."/>
            <person name="Westerberg I."/>
            <person name="Brannstrom I.O."/>
            <person name="Guillou S."/>
            <person name="Cros-Aarteil S."/>
            <person name="Calhoun S."/>
            <person name="Haridas S."/>
            <person name="Kuo A."/>
            <person name="Mondo S."/>
            <person name="Pangilinan J."/>
            <person name="Riley R."/>
            <person name="LaButti K."/>
            <person name="Andreopoulos B."/>
            <person name="Lipzen A."/>
            <person name="Chen C."/>
            <person name="Yan M."/>
            <person name="Daum C."/>
            <person name="Ng V."/>
            <person name="Clum A."/>
            <person name="Steindorff A."/>
            <person name="Ohm R.A."/>
            <person name="Martin F."/>
            <person name="Silar P."/>
            <person name="Natvig D.O."/>
            <person name="Lalanne C."/>
            <person name="Gautier V."/>
            <person name="Ament-Velasquez S.L."/>
            <person name="Kruys A."/>
            <person name="Hutchinson M.I."/>
            <person name="Powell A.J."/>
            <person name="Barry K."/>
            <person name="Miller A.N."/>
            <person name="Grigoriev I.V."/>
            <person name="Debuchy R."/>
            <person name="Gladieux P."/>
            <person name="Hiltunen Thoren M."/>
            <person name="Johannesson H."/>
        </authorList>
    </citation>
    <scope>NUCLEOTIDE SEQUENCE</scope>
    <source>
        <strain evidence="7">CBS 892.96</strain>
    </source>
</reference>
<keyword evidence="8" id="KW-1185">Reference proteome</keyword>
<keyword evidence="3" id="KW-0808">Transferase</keyword>
<sequence length="109" mass="12286">MPNLYYTARVKTELLAGLDADMIPERWLRACVAHLARDLKVGVVCSAQLFYNVPHNDPLNQQNSINWLYMDIIRDHAGLGWNLGSGLVFRREAVDDIGGFPTDCLVKDI</sequence>
<keyword evidence="4" id="KW-0812">Transmembrane</keyword>
<dbReference type="InterPro" id="IPR029044">
    <property type="entry name" value="Nucleotide-diphossugar_trans"/>
</dbReference>
<organism evidence="7 8">
    <name type="scientific">Triangularia setosa</name>
    <dbReference type="NCBI Taxonomy" id="2587417"/>
    <lineage>
        <taxon>Eukaryota</taxon>
        <taxon>Fungi</taxon>
        <taxon>Dikarya</taxon>
        <taxon>Ascomycota</taxon>
        <taxon>Pezizomycotina</taxon>
        <taxon>Sordariomycetes</taxon>
        <taxon>Sordariomycetidae</taxon>
        <taxon>Sordariales</taxon>
        <taxon>Podosporaceae</taxon>
        <taxon>Triangularia</taxon>
    </lineage>
</organism>
<dbReference type="SUPFAM" id="SSF53448">
    <property type="entry name" value="Nucleotide-diphospho-sugar transferases"/>
    <property type="match status" value="1"/>
</dbReference>
<evidence type="ECO:0000256" key="2">
    <source>
        <dbReference type="ARBA" id="ARBA00022676"/>
    </source>
</evidence>
<name>A0AAN7A2N0_9PEZI</name>
<evidence type="ECO:0000256" key="6">
    <source>
        <dbReference type="ARBA" id="ARBA00023136"/>
    </source>
</evidence>
<evidence type="ECO:0000256" key="3">
    <source>
        <dbReference type="ARBA" id="ARBA00022679"/>
    </source>
</evidence>